<accession>A0A9D1SZB7</accession>
<dbReference type="SUPFAM" id="SSF46785">
    <property type="entry name" value="Winged helix' DNA-binding domain"/>
    <property type="match status" value="1"/>
</dbReference>
<evidence type="ECO:0000313" key="3">
    <source>
        <dbReference type="Proteomes" id="UP000886743"/>
    </source>
</evidence>
<reference evidence="2" key="2">
    <citation type="journal article" date="2021" name="PeerJ">
        <title>Extensive microbial diversity within the chicken gut microbiome revealed by metagenomics and culture.</title>
        <authorList>
            <person name="Gilroy R."/>
            <person name="Ravi A."/>
            <person name="Getino M."/>
            <person name="Pursley I."/>
            <person name="Horton D.L."/>
            <person name="Alikhan N.F."/>
            <person name="Baker D."/>
            <person name="Gharbi K."/>
            <person name="Hall N."/>
            <person name="Watson M."/>
            <person name="Adriaenssens E.M."/>
            <person name="Foster-Nyarko E."/>
            <person name="Jarju S."/>
            <person name="Secka A."/>
            <person name="Antonio M."/>
            <person name="Oren A."/>
            <person name="Chaudhuri R.R."/>
            <person name="La Ragione R."/>
            <person name="Hildebrand F."/>
            <person name="Pallen M.J."/>
        </authorList>
    </citation>
    <scope>NUCLEOTIDE SEQUENCE</scope>
    <source>
        <strain evidence="2">4920</strain>
    </source>
</reference>
<dbReference type="InterPro" id="IPR019887">
    <property type="entry name" value="Tscrpt_reg_AsnC/Lrp_C"/>
</dbReference>
<dbReference type="PANTHER" id="PTHR43413:SF7">
    <property type="entry name" value="HTH-TYPE TRANSCRIPTIONAL REGULATOR PTR2"/>
    <property type="match status" value="1"/>
</dbReference>
<evidence type="ECO:0000313" key="2">
    <source>
        <dbReference type="EMBL" id="HIV02335.1"/>
    </source>
</evidence>
<dbReference type="InterPro" id="IPR036390">
    <property type="entry name" value="WH_DNA-bd_sf"/>
</dbReference>
<proteinExistence type="predicted"/>
<dbReference type="Pfam" id="PF01037">
    <property type="entry name" value="AsnC_trans_reg"/>
    <property type="match status" value="1"/>
</dbReference>
<dbReference type="PANTHER" id="PTHR43413">
    <property type="entry name" value="TRANSCRIPTIONAL REGULATOR, ASNC FAMILY"/>
    <property type="match status" value="1"/>
</dbReference>
<comment type="caution">
    <text evidence="2">The sequence shown here is derived from an EMBL/GenBank/DDBJ whole genome shotgun (WGS) entry which is preliminary data.</text>
</comment>
<dbReference type="Gene3D" id="3.30.70.920">
    <property type="match status" value="1"/>
</dbReference>
<dbReference type="InterPro" id="IPR019888">
    <property type="entry name" value="Tscrpt_reg_AsnC-like"/>
</dbReference>
<feature type="domain" description="Transcription regulator AsnC/Lrp ligand binding" evidence="1">
    <location>
        <begin position="65"/>
        <end position="137"/>
    </location>
</feature>
<organism evidence="2 3">
    <name type="scientific">Candidatus Aphodoplasma excrementigallinarum</name>
    <dbReference type="NCBI Taxonomy" id="2840673"/>
    <lineage>
        <taxon>Bacteria</taxon>
        <taxon>Bacillati</taxon>
        <taxon>Bacillota</taxon>
        <taxon>Clostridia</taxon>
        <taxon>Eubacteriales</taxon>
        <taxon>Candidatus Aphodoplasma</taxon>
    </lineage>
</organism>
<name>A0A9D1SZB7_9FIRM</name>
<dbReference type="Proteomes" id="UP000886743">
    <property type="component" value="Unassembled WGS sequence"/>
</dbReference>
<protein>
    <submittedName>
        <fullName evidence="2">Lrp/AsnC family transcriptional regulator</fullName>
    </submittedName>
</protein>
<dbReference type="EMBL" id="DVOF01000060">
    <property type="protein sequence ID" value="HIV02335.1"/>
    <property type="molecule type" value="Genomic_DNA"/>
</dbReference>
<dbReference type="SUPFAM" id="SSF54909">
    <property type="entry name" value="Dimeric alpha+beta barrel"/>
    <property type="match status" value="1"/>
</dbReference>
<gene>
    <name evidence="2" type="ORF">IAC74_02080</name>
</gene>
<dbReference type="Pfam" id="PF13412">
    <property type="entry name" value="HTH_24"/>
    <property type="match status" value="1"/>
</dbReference>
<evidence type="ECO:0000259" key="1">
    <source>
        <dbReference type="Pfam" id="PF01037"/>
    </source>
</evidence>
<dbReference type="Gene3D" id="1.10.10.10">
    <property type="entry name" value="Winged helix-like DNA-binding domain superfamily/Winged helix DNA-binding domain"/>
    <property type="match status" value="1"/>
</dbReference>
<reference evidence="2" key="1">
    <citation type="submission" date="2020-10" db="EMBL/GenBank/DDBJ databases">
        <authorList>
            <person name="Gilroy R."/>
        </authorList>
    </citation>
    <scope>NUCLEOTIDE SEQUENCE</scope>
    <source>
        <strain evidence="2">4920</strain>
    </source>
</reference>
<dbReference type="InterPro" id="IPR036388">
    <property type="entry name" value="WH-like_DNA-bd_sf"/>
</dbReference>
<sequence length="159" mass="17974">MEQILEILEKDSRITPEQIAVMLDKDPAAVAAAIKAYEKDGTIVGYKTLVNWEKTMKESVTAFIELKVTPQFGEGFDKIAKKIYQHDCVRSIYLMSGGFDLAVTVEGRTLKEVALFVSERLAPMDSVISTSTHFVLKKYKDYGVVFSQEPEDERRMITL</sequence>
<dbReference type="InterPro" id="IPR050684">
    <property type="entry name" value="HTH-Siroheme_Decarb"/>
</dbReference>
<dbReference type="InterPro" id="IPR011008">
    <property type="entry name" value="Dimeric_a/b-barrel"/>
</dbReference>
<dbReference type="SMART" id="SM00344">
    <property type="entry name" value="HTH_ASNC"/>
    <property type="match status" value="1"/>
</dbReference>
<dbReference type="AlphaFoldDB" id="A0A9D1SZB7"/>